<sequence length="147" mass="16360">MKSSVVCGLFFICLISGCASFKQPTKFRTSNDIVFKLDSSEFDTVDIQPSEIQLWRDSKLVGSVMTMDTNPEFSTAVEELMEGYQQAQNSAGDIRKLVLNKGVYGFSATINGYTTAFIATSRQPSQWITISADEDIFDQVLSTLREN</sequence>
<accession>A0A1I6H4P8</accession>
<proteinExistence type="predicted"/>
<organism evidence="2 3">
    <name type="scientific">Marinobacter gudaonensis</name>
    <dbReference type="NCBI Taxonomy" id="375760"/>
    <lineage>
        <taxon>Bacteria</taxon>
        <taxon>Pseudomonadati</taxon>
        <taxon>Pseudomonadota</taxon>
        <taxon>Gammaproteobacteria</taxon>
        <taxon>Pseudomonadales</taxon>
        <taxon>Marinobacteraceae</taxon>
        <taxon>Marinobacter</taxon>
    </lineage>
</organism>
<dbReference type="OrthoDB" id="6368162at2"/>
<reference evidence="3" key="1">
    <citation type="submission" date="2016-10" db="EMBL/GenBank/DDBJ databases">
        <authorList>
            <person name="Varghese N."/>
            <person name="Submissions S."/>
        </authorList>
    </citation>
    <scope>NUCLEOTIDE SEQUENCE [LARGE SCALE GENOMIC DNA]</scope>
    <source>
        <strain evidence="3">CGMCC 1.6294</strain>
    </source>
</reference>
<protein>
    <submittedName>
        <fullName evidence="2">Uncharacterized protein</fullName>
    </submittedName>
</protein>
<feature type="chain" id="PRO_5011636400" evidence="1">
    <location>
        <begin position="22"/>
        <end position="147"/>
    </location>
</feature>
<name>A0A1I6H4P8_9GAMM</name>
<feature type="signal peptide" evidence="1">
    <location>
        <begin position="1"/>
        <end position="21"/>
    </location>
</feature>
<evidence type="ECO:0000313" key="3">
    <source>
        <dbReference type="Proteomes" id="UP000199290"/>
    </source>
</evidence>
<dbReference type="PROSITE" id="PS51257">
    <property type="entry name" value="PROKAR_LIPOPROTEIN"/>
    <property type="match status" value="1"/>
</dbReference>
<evidence type="ECO:0000313" key="2">
    <source>
        <dbReference type="EMBL" id="SFR49277.1"/>
    </source>
</evidence>
<dbReference type="AlphaFoldDB" id="A0A1I6H4P8"/>
<evidence type="ECO:0000256" key="1">
    <source>
        <dbReference type="SAM" id="SignalP"/>
    </source>
</evidence>
<gene>
    <name evidence="2" type="ORF">SAMN04488073_2259</name>
</gene>
<dbReference type="EMBL" id="FOYV01000001">
    <property type="protein sequence ID" value="SFR49277.1"/>
    <property type="molecule type" value="Genomic_DNA"/>
</dbReference>
<keyword evidence="3" id="KW-1185">Reference proteome</keyword>
<dbReference type="RefSeq" id="WP_091989714.1">
    <property type="nucleotide sequence ID" value="NZ_FOYV01000001.1"/>
</dbReference>
<dbReference type="Proteomes" id="UP000199290">
    <property type="component" value="Unassembled WGS sequence"/>
</dbReference>
<keyword evidence="1" id="KW-0732">Signal</keyword>